<name>A0AAU7KGT3_9GAMM</name>
<evidence type="ECO:0000256" key="1">
    <source>
        <dbReference type="ARBA" id="ARBA00004781"/>
    </source>
</evidence>
<protein>
    <recommendedName>
        <fullName evidence="4 6">dTDP-4-dehydrorhamnose reductase</fullName>
        <ecNumber evidence="3 6">1.1.1.133</ecNumber>
    </recommendedName>
</protein>
<organism evidence="8">
    <name type="scientific">Halomonas sp. RT37</name>
    <dbReference type="NCBI Taxonomy" id="2950872"/>
    <lineage>
        <taxon>Bacteria</taxon>
        <taxon>Pseudomonadati</taxon>
        <taxon>Pseudomonadota</taxon>
        <taxon>Gammaproteobacteria</taxon>
        <taxon>Oceanospirillales</taxon>
        <taxon>Halomonadaceae</taxon>
        <taxon>Halomonas</taxon>
    </lineage>
</organism>
<dbReference type="GO" id="GO:0005829">
    <property type="term" value="C:cytosol"/>
    <property type="evidence" value="ECO:0007669"/>
    <property type="project" value="TreeGrafter"/>
</dbReference>
<dbReference type="GO" id="GO:0019305">
    <property type="term" value="P:dTDP-rhamnose biosynthetic process"/>
    <property type="evidence" value="ECO:0007669"/>
    <property type="project" value="TreeGrafter"/>
</dbReference>
<evidence type="ECO:0000256" key="3">
    <source>
        <dbReference type="ARBA" id="ARBA00012929"/>
    </source>
</evidence>
<comment type="catalytic activity">
    <reaction evidence="5 6">
        <text>dTDP-beta-L-rhamnose + NADP(+) = dTDP-4-dehydro-beta-L-rhamnose + NADPH + H(+)</text>
        <dbReference type="Rhea" id="RHEA:21796"/>
        <dbReference type="ChEBI" id="CHEBI:15378"/>
        <dbReference type="ChEBI" id="CHEBI:57510"/>
        <dbReference type="ChEBI" id="CHEBI:57783"/>
        <dbReference type="ChEBI" id="CHEBI:58349"/>
        <dbReference type="ChEBI" id="CHEBI:62830"/>
        <dbReference type="EC" id="1.1.1.133"/>
    </reaction>
</comment>
<dbReference type="NCBIfam" id="TIGR01214">
    <property type="entry name" value="rmlD"/>
    <property type="match status" value="1"/>
</dbReference>
<keyword evidence="6 8" id="KW-0560">Oxidoreductase</keyword>
<dbReference type="CDD" id="cd05254">
    <property type="entry name" value="dTDP_HR_like_SDR_e"/>
    <property type="match status" value="1"/>
</dbReference>
<comment type="cofactor">
    <cofactor evidence="6">
        <name>Mg(2+)</name>
        <dbReference type="ChEBI" id="CHEBI:18420"/>
    </cofactor>
    <text evidence="6">Binds 1 Mg(2+) ion per monomer.</text>
</comment>
<dbReference type="InterPro" id="IPR029903">
    <property type="entry name" value="RmlD-like-bd"/>
</dbReference>
<dbReference type="EC" id="1.1.1.133" evidence="3 6"/>
<dbReference type="RefSeq" id="WP_348827244.1">
    <property type="nucleotide sequence ID" value="NZ_CP098827.1"/>
</dbReference>
<dbReference type="EMBL" id="CP098827">
    <property type="protein sequence ID" value="XBO70895.1"/>
    <property type="molecule type" value="Genomic_DNA"/>
</dbReference>
<feature type="domain" description="RmlD-like substrate binding" evidence="7">
    <location>
        <begin position="4"/>
        <end position="291"/>
    </location>
</feature>
<comment type="similarity">
    <text evidence="2 6">Belongs to the dTDP-4-dehydrorhamnose reductase family.</text>
</comment>
<evidence type="ECO:0000256" key="5">
    <source>
        <dbReference type="ARBA" id="ARBA00048200"/>
    </source>
</evidence>
<evidence type="ECO:0000256" key="6">
    <source>
        <dbReference type="RuleBase" id="RU364082"/>
    </source>
</evidence>
<dbReference type="AlphaFoldDB" id="A0AAU7KGT3"/>
<dbReference type="Gene3D" id="3.90.25.10">
    <property type="entry name" value="UDP-galactose 4-epimerase, domain 1"/>
    <property type="match status" value="1"/>
</dbReference>
<dbReference type="InterPro" id="IPR036291">
    <property type="entry name" value="NAD(P)-bd_dom_sf"/>
</dbReference>
<evidence type="ECO:0000256" key="4">
    <source>
        <dbReference type="ARBA" id="ARBA00017099"/>
    </source>
</evidence>
<dbReference type="SUPFAM" id="SSF51735">
    <property type="entry name" value="NAD(P)-binding Rossmann-fold domains"/>
    <property type="match status" value="1"/>
</dbReference>
<dbReference type="Gene3D" id="3.40.50.720">
    <property type="entry name" value="NAD(P)-binding Rossmann-like Domain"/>
    <property type="match status" value="1"/>
</dbReference>
<evidence type="ECO:0000313" key="8">
    <source>
        <dbReference type="EMBL" id="XBO70895.1"/>
    </source>
</evidence>
<gene>
    <name evidence="8" type="primary">rfbD</name>
    <name evidence="8" type="ORF">NFG58_20215</name>
</gene>
<dbReference type="Pfam" id="PF04321">
    <property type="entry name" value="RmlD_sub_bind"/>
    <property type="match status" value="1"/>
</dbReference>
<comment type="function">
    <text evidence="6">Catalyzes the reduction of dTDP-6-deoxy-L-lyxo-4-hexulose to yield dTDP-L-rhamnose.</text>
</comment>
<dbReference type="InterPro" id="IPR005913">
    <property type="entry name" value="dTDP_dehydrorham_reduct"/>
</dbReference>
<dbReference type="GO" id="GO:0008831">
    <property type="term" value="F:dTDP-4-dehydrorhamnose reductase activity"/>
    <property type="evidence" value="ECO:0007669"/>
    <property type="project" value="UniProtKB-EC"/>
</dbReference>
<sequence length="293" mass="32830">MSGLLLGASGQVGHELHKALAIHLDLHAPDRRTLDLTDLDAVKRCLDHYRPQWVINAAAYTAVDQAETDTATAFRLNAELPGCLARYCADHGALLTHYSSDYVYPGDGIRPWTEDSPTDPLSCYGQSKLAGDEAVLASRCDAQIFRTSWVYSARGNNFMKTMLRLGRERASLAIVDDQVGAPTPARLIADVTLHGWQVYRSRPELTGLYHLAPRGFVSWYDFAREIFRLARLHGLPLMLCDDQLSRLATKDYPTPAKRPPNCRLSVSRLENAFDISLPDWRGQLSLTMKDYLR</sequence>
<accession>A0AAU7KGT3</accession>
<dbReference type="PANTHER" id="PTHR10491:SF4">
    <property type="entry name" value="METHIONINE ADENOSYLTRANSFERASE 2 SUBUNIT BETA"/>
    <property type="match status" value="1"/>
</dbReference>
<dbReference type="PANTHER" id="PTHR10491">
    <property type="entry name" value="DTDP-4-DEHYDRORHAMNOSE REDUCTASE"/>
    <property type="match status" value="1"/>
</dbReference>
<evidence type="ECO:0000259" key="7">
    <source>
        <dbReference type="Pfam" id="PF04321"/>
    </source>
</evidence>
<reference evidence="8" key="1">
    <citation type="submission" date="2022-06" db="EMBL/GenBank/DDBJ databases">
        <title>A novel DMS-producing enzyme.</title>
        <authorList>
            <person name="Zhang Y."/>
        </authorList>
    </citation>
    <scope>NUCLEOTIDE SEQUENCE</scope>
    <source>
        <strain evidence="8">RT37</strain>
    </source>
</reference>
<keyword evidence="6" id="KW-0521">NADP</keyword>
<evidence type="ECO:0000256" key="2">
    <source>
        <dbReference type="ARBA" id="ARBA00010944"/>
    </source>
</evidence>
<proteinExistence type="inferred from homology"/>
<comment type="pathway">
    <text evidence="1 6">Carbohydrate biosynthesis; dTDP-L-rhamnose biosynthesis.</text>
</comment>